<evidence type="ECO:0000313" key="2">
    <source>
        <dbReference type="EMBL" id="KAF0689174.1"/>
    </source>
</evidence>
<gene>
    <name evidence="3" type="primary">Aste57867_19338</name>
    <name evidence="2" type="ORF">As57867_019274</name>
    <name evidence="3" type="ORF">ASTE57867_19338</name>
</gene>
<feature type="compositionally biased region" description="Low complexity" evidence="1">
    <location>
        <begin position="138"/>
        <end position="158"/>
    </location>
</feature>
<proteinExistence type="predicted"/>
<feature type="compositionally biased region" description="Pro residues" evidence="1">
    <location>
        <begin position="159"/>
        <end position="172"/>
    </location>
</feature>
<dbReference type="AlphaFoldDB" id="A0A485LC95"/>
<dbReference type="OrthoDB" id="73726at2759"/>
<organism evidence="3 4">
    <name type="scientific">Aphanomyces stellatus</name>
    <dbReference type="NCBI Taxonomy" id="120398"/>
    <lineage>
        <taxon>Eukaryota</taxon>
        <taxon>Sar</taxon>
        <taxon>Stramenopiles</taxon>
        <taxon>Oomycota</taxon>
        <taxon>Saprolegniomycetes</taxon>
        <taxon>Saprolegniales</taxon>
        <taxon>Verrucalvaceae</taxon>
        <taxon>Aphanomyces</taxon>
    </lineage>
</organism>
<dbReference type="Proteomes" id="UP000332933">
    <property type="component" value="Unassembled WGS sequence"/>
</dbReference>
<dbReference type="EMBL" id="CAADRA010006538">
    <property type="protein sequence ID" value="VFT96053.1"/>
    <property type="molecule type" value="Genomic_DNA"/>
</dbReference>
<reference evidence="3 4" key="1">
    <citation type="submission" date="2019-03" db="EMBL/GenBank/DDBJ databases">
        <authorList>
            <person name="Gaulin E."/>
            <person name="Dumas B."/>
        </authorList>
    </citation>
    <scope>NUCLEOTIDE SEQUENCE [LARGE SCALE GENOMIC DNA]</scope>
    <source>
        <strain evidence="3">CBS 568.67</strain>
    </source>
</reference>
<accession>A0A485LC95</accession>
<keyword evidence="4" id="KW-1185">Reference proteome</keyword>
<dbReference type="EMBL" id="VJMH01006517">
    <property type="protein sequence ID" value="KAF0689174.1"/>
    <property type="molecule type" value="Genomic_DNA"/>
</dbReference>
<dbReference type="PANTHER" id="PTHR31827">
    <property type="entry name" value="EMB|CAB89363.1"/>
    <property type="match status" value="1"/>
</dbReference>
<feature type="region of interest" description="Disordered" evidence="1">
    <location>
        <begin position="131"/>
        <end position="172"/>
    </location>
</feature>
<dbReference type="PANTHER" id="PTHR31827:SF1">
    <property type="entry name" value="EMB|CAB89363.1"/>
    <property type="match status" value="1"/>
</dbReference>
<sequence length="325" mass="34547">MGATRCTVHGCSRAPHADGDRCPAHRMRKQCSIHGCVNVVYARQLCVRHGGKKQCQVDGCGAAAQGGDVCAAHGGEVVKRFCRVDGCMRQSHARRLCVHHGGGRRCQHTGCPHHARAGGFCHKHKNAAKTPLPPLRISMSSPQSTTTTDTSSVSSASPPSTPLAPCHSPPPPPSNAAFAEWWELTHAILHDQYPWLHPSPHRAAAARPPVPDARMCLQLTQAVLLTPTARDLLAKRLLVLPAPRGRPTAVAISQIDLDIGGLASLFSTPPHVATASTTKAMSLSDVLHASPVVGPASRHMLLNHPPSSFHPFSFVDALGDFSILS</sequence>
<name>A0A485LC95_9STRA</name>
<evidence type="ECO:0000313" key="4">
    <source>
        <dbReference type="Proteomes" id="UP000332933"/>
    </source>
</evidence>
<evidence type="ECO:0000313" key="3">
    <source>
        <dbReference type="EMBL" id="VFT96053.1"/>
    </source>
</evidence>
<evidence type="ECO:0000256" key="1">
    <source>
        <dbReference type="SAM" id="MobiDB-lite"/>
    </source>
</evidence>
<reference evidence="2" key="2">
    <citation type="submission" date="2019-06" db="EMBL/GenBank/DDBJ databases">
        <title>Genomics analysis of Aphanomyces spp. identifies a new class of oomycete effector associated with host adaptation.</title>
        <authorList>
            <person name="Gaulin E."/>
        </authorList>
    </citation>
    <scope>NUCLEOTIDE SEQUENCE</scope>
    <source>
        <strain evidence="2">CBS 578.67</strain>
    </source>
</reference>
<protein>
    <submittedName>
        <fullName evidence="3">Aste57867_19338 protein</fullName>
    </submittedName>
</protein>